<protein>
    <recommendedName>
        <fullName evidence="3">Helix-turn-helix domain-containing protein</fullName>
    </recommendedName>
</protein>
<evidence type="ECO:0000313" key="2">
    <source>
        <dbReference type="Proteomes" id="UP000057737"/>
    </source>
</evidence>
<organism evidence="1 2">
    <name type="scientific">Bradyrhizobium macuxiense</name>
    <dbReference type="NCBI Taxonomy" id="1755647"/>
    <lineage>
        <taxon>Bacteria</taxon>
        <taxon>Pseudomonadati</taxon>
        <taxon>Pseudomonadota</taxon>
        <taxon>Alphaproteobacteria</taxon>
        <taxon>Hyphomicrobiales</taxon>
        <taxon>Nitrobacteraceae</taxon>
        <taxon>Bradyrhizobium</taxon>
    </lineage>
</organism>
<sequence>MKPSSSFDTNRLGWRPVEWARLLGVSPSAIYLQIAQGKLPVIKVGATKIVPRSVAVEAGLIDD</sequence>
<evidence type="ECO:0008006" key="3">
    <source>
        <dbReference type="Google" id="ProtNLM"/>
    </source>
</evidence>
<accession>A0A120FS52</accession>
<gene>
    <name evidence="1" type="ORF">AS156_25775</name>
</gene>
<dbReference type="AlphaFoldDB" id="A0A120FS52"/>
<keyword evidence="2" id="KW-1185">Reference proteome</keyword>
<dbReference type="EMBL" id="LNCU01000007">
    <property type="protein sequence ID" value="KWV61129.1"/>
    <property type="molecule type" value="Genomic_DNA"/>
</dbReference>
<reference evidence="1 2" key="1">
    <citation type="submission" date="2015-11" db="EMBL/GenBank/DDBJ databases">
        <title>Draft Genome Sequence of the Strain BR 10303 (Bradyrhizobium sp.) isolated from nodules of Centrolobium paraense.</title>
        <authorList>
            <person name="Zelli J.E."/>
            <person name="Simoes-Araujo J.L."/>
            <person name="Barauna A.C."/>
            <person name="Silva K."/>
        </authorList>
    </citation>
    <scope>NUCLEOTIDE SEQUENCE [LARGE SCALE GENOMIC DNA]</scope>
    <source>
        <strain evidence="1 2">BR 10303</strain>
    </source>
</reference>
<dbReference type="Proteomes" id="UP000057737">
    <property type="component" value="Unassembled WGS sequence"/>
</dbReference>
<name>A0A120FS52_9BRAD</name>
<evidence type="ECO:0000313" key="1">
    <source>
        <dbReference type="EMBL" id="KWV61129.1"/>
    </source>
</evidence>
<proteinExistence type="predicted"/>
<comment type="caution">
    <text evidence="1">The sequence shown here is derived from an EMBL/GenBank/DDBJ whole genome shotgun (WGS) entry which is preliminary data.</text>
</comment>